<name>A0A914VBG8_9BILA</name>
<accession>A0A914VBG8</accession>
<evidence type="ECO:0000313" key="2">
    <source>
        <dbReference type="Proteomes" id="UP000887566"/>
    </source>
</evidence>
<sequence>MEEGRPAIVQAWDNRPVSSNHNRRRVPAGSGGGGMATIFPTHSFCTTGRPAQCEPSGKKSAWCCVIVDGADTYVMVSAMRRCRKRALTASSQIGQRSRGVCPNGSELVFLRGAWSQSSGLLPLLHANRQGFGAMVGKSMAERQAKLNALDSAVAIAVAVAAGSRQKPDGRTPPDHGRTAAGQKSNRIKLACDASMRRRRRCVVSQFRFHAPGERHCAAHRLVSRAAMHFSSRVFIPMRFDSNSARNFAILSVTGKVSAARNQLRWEQVDSII</sequence>
<protein>
    <submittedName>
        <fullName evidence="3">Uncharacterized protein</fullName>
    </submittedName>
</protein>
<proteinExistence type="predicted"/>
<organism evidence="2 3">
    <name type="scientific">Plectus sambesii</name>
    <dbReference type="NCBI Taxonomy" id="2011161"/>
    <lineage>
        <taxon>Eukaryota</taxon>
        <taxon>Metazoa</taxon>
        <taxon>Ecdysozoa</taxon>
        <taxon>Nematoda</taxon>
        <taxon>Chromadorea</taxon>
        <taxon>Plectida</taxon>
        <taxon>Plectina</taxon>
        <taxon>Plectoidea</taxon>
        <taxon>Plectidae</taxon>
        <taxon>Plectus</taxon>
    </lineage>
</organism>
<dbReference type="WBParaSite" id="PSAMB.scaffold1776size27922.g14900.t1">
    <property type="protein sequence ID" value="PSAMB.scaffold1776size27922.g14900.t1"/>
    <property type="gene ID" value="PSAMB.scaffold1776size27922.g14900"/>
</dbReference>
<evidence type="ECO:0000313" key="3">
    <source>
        <dbReference type="WBParaSite" id="PSAMB.scaffold1776size27922.g14900.t1"/>
    </source>
</evidence>
<feature type="region of interest" description="Disordered" evidence="1">
    <location>
        <begin position="162"/>
        <end position="184"/>
    </location>
</feature>
<feature type="compositionally biased region" description="Basic and acidic residues" evidence="1">
    <location>
        <begin position="165"/>
        <end position="177"/>
    </location>
</feature>
<evidence type="ECO:0000256" key="1">
    <source>
        <dbReference type="SAM" id="MobiDB-lite"/>
    </source>
</evidence>
<dbReference type="Proteomes" id="UP000887566">
    <property type="component" value="Unplaced"/>
</dbReference>
<dbReference type="AlphaFoldDB" id="A0A914VBG8"/>
<reference evidence="3" key="1">
    <citation type="submission" date="2022-11" db="UniProtKB">
        <authorList>
            <consortium name="WormBaseParasite"/>
        </authorList>
    </citation>
    <scope>IDENTIFICATION</scope>
</reference>
<keyword evidence="2" id="KW-1185">Reference proteome</keyword>